<reference evidence="7" key="1">
    <citation type="submission" date="2025-08" db="UniProtKB">
        <authorList>
            <consortium name="RefSeq"/>
        </authorList>
    </citation>
    <scope>IDENTIFICATION</scope>
    <source>
        <tissue evidence="7">Kidney</tissue>
    </source>
</reference>
<dbReference type="CTD" id="100507341"/>
<keyword evidence="2 5" id="KW-0812">Transmembrane</keyword>
<dbReference type="InterPro" id="IPR053081">
    <property type="entry name" value="SIM_Modulators"/>
</dbReference>
<comment type="subcellular location">
    <subcellularLocation>
        <location evidence="1">Membrane</location>
        <topology evidence="1">Single-pass membrane protein</topology>
    </subcellularLocation>
</comment>
<dbReference type="InterPro" id="IPR031671">
    <property type="entry name" value="SMIM5/18/22"/>
</dbReference>
<proteinExistence type="predicted"/>
<keyword evidence="3 5" id="KW-1133">Transmembrane helix</keyword>
<evidence type="ECO:0000256" key="4">
    <source>
        <dbReference type="ARBA" id="ARBA00023136"/>
    </source>
</evidence>
<protein>
    <submittedName>
        <fullName evidence="7">Small integral membrane protein 18 isoform X1</fullName>
    </submittedName>
</protein>
<dbReference type="PANTHER" id="PTHR36982:SF1">
    <property type="entry name" value="SMALL INTEGRAL MEMBRANE PROTEIN 18"/>
    <property type="match status" value="1"/>
</dbReference>
<evidence type="ECO:0000313" key="6">
    <source>
        <dbReference type="Proteomes" id="UP000081671"/>
    </source>
</evidence>
<dbReference type="Proteomes" id="UP000081671">
    <property type="component" value="Unplaced"/>
</dbReference>
<dbReference type="CDD" id="cd20255">
    <property type="entry name" value="CASIMO1_SMIM22"/>
    <property type="match status" value="1"/>
</dbReference>
<evidence type="ECO:0000256" key="3">
    <source>
        <dbReference type="ARBA" id="ARBA00022989"/>
    </source>
</evidence>
<dbReference type="OrthoDB" id="9944050at2759"/>
<dbReference type="InParanoid" id="A0A1S3FXR3"/>
<evidence type="ECO:0000313" key="7">
    <source>
        <dbReference type="RefSeq" id="XP_012881165.1"/>
    </source>
</evidence>
<gene>
    <name evidence="7" type="primary">Smim18</name>
</gene>
<dbReference type="GO" id="GO:0016020">
    <property type="term" value="C:membrane"/>
    <property type="evidence" value="ECO:0007669"/>
    <property type="project" value="UniProtKB-SubCell"/>
</dbReference>
<evidence type="ECO:0000256" key="1">
    <source>
        <dbReference type="ARBA" id="ARBA00004167"/>
    </source>
</evidence>
<dbReference type="PANTHER" id="PTHR36982">
    <property type="entry name" value="CLCA DOMAIN-CONTAINING PROTEIN"/>
    <property type="match status" value="1"/>
</dbReference>
<dbReference type="KEGG" id="dord:105992699"/>
<name>A0A1S3FXR3_DIPOR</name>
<feature type="transmembrane region" description="Helical" evidence="5">
    <location>
        <begin position="156"/>
        <end position="179"/>
    </location>
</feature>
<dbReference type="AlphaFoldDB" id="A0A1S3FXR3"/>
<evidence type="ECO:0000256" key="5">
    <source>
        <dbReference type="SAM" id="Phobius"/>
    </source>
</evidence>
<dbReference type="Pfam" id="PF15831">
    <property type="entry name" value="SMIM5_18_22"/>
    <property type="match status" value="1"/>
</dbReference>
<dbReference type="RefSeq" id="XP_012881165.1">
    <property type="nucleotide sequence ID" value="XM_013025711.1"/>
</dbReference>
<keyword evidence="6" id="KW-1185">Reference proteome</keyword>
<accession>A0A1S3FXR3</accession>
<dbReference type="GeneID" id="105992699"/>
<evidence type="ECO:0000256" key="2">
    <source>
        <dbReference type="ARBA" id="ARBA00022692"/>
    </source>
</evidence>
<keyword evidence="4 5" id="KW-0472">Membrane</keyword>
<sequence length="218" mass="24712">MPRCAGSLPPRLLLRAGSPVSSAERCVPGVWWRLQSVLGILMTSSLVATAVQLFCKTGAFRVAGLNANESRGNCRLHCGPTNSSTAPSWLCTRLRYKQTIPSLQQHPPRQEFQRRIQEVKSLRMASNHWNETTTSVYQYLGFQVQKIYPFHDNWNTACFVILLLFIFTVVSLVVLAFLYEVLDCCCCAKNKTVKDLKSEPNPLRSMMDNIRKRETEVV</sequence>
<organism evidence="6 7">
    <name type="scientific">Dipodomys ordii</name>
    <name type="common">Ord's kangaroo rat</name>
    <dbReference type="NCBI Taxonomy" id="10020"/>
    <lineage>
        <taxon>Eukaryota</taxon>
        <taxon>Metazoa</taxon>
        <taxon>Chordata</taxon>
        <taxon>Craniata</taxon>
        <taxon>Vertebrata</taxon>
        <taxon>Euteleostomi</taxon>
        <taxon>Mammalia</taxon>
        <taxon>Eutheria</taxon>
        <taxon>Euarchontoglires</taxon>
        <taxon>Glires</taxon>
        <taxon>Rodentia</taxon>
        <taxon>Castorimorpha</taxon>
        <taxon>Heteromyidae</taxon>
        <taxon>Dipodomyinae</taxon>
        <taxon>Dipodomys</taxon>
    </lineage>
</organism>